<feature type="transmembrane region" description="Helical" evidence="6">
    <location>
        <begin position="300"/>
        <end position="322"/>
    </location>
</feature>
<feature type="transmembrane region" description="Helical" evidence="6">
    <location>
        <begin position="461"/>
        <end position="485"/>
    </location>
</feature>
<evidence type="ECO:0000313" key="7">
    <source>
        <dbReference type="EMBL" id="MBN1572336.1"/>
    </source>
</evidence>
<keyword evidence="2" id="KW-1003">Cell membrane</keyword>
<dbReference type="AlphaFoldDB" id="A0A9D8KEQ9"/>
<gene>
    <name evidence="7" type="ORF">JW984_03975</name>
</gene>
<reference evidence="7" key="1">
    <citation type="journal article" date="2021" name="Environ. Microbiol.">
        <title>Genomic characterization of three novel Desulfobacterota classes expand the metabolic and phylogenetic diversity of the phylum.</title>
        <authorList>
            <person name="Murphy C.L."/>
            <person name="Biggerstaff J."/>
            <person name="Eichhorn A."/>
            <person name="Ewing E."/>
            <person name="Shahan R."/>
            <person name="Soriano D."/>
            <person name="Stewart S."/>
            <person name="VanMol K."/>
            <person name="Walker R."/>
            <person name="Walters P."/>
            <person name="Elshahed M.S."/>
            <person name="Youssef N.H."/>
        </authorList>
    </citation>
    <scope>NUCLEOTIDE SEQUENCE</scope>
    <source>
        <strain evidence="7">Zod_Metabat.24</strain>
    </source>
</reference>
<accession>A0A9D8KEQ9</accession>
<protein>
    <submittedName>
        <fullName evidence="7">YfcC family protein</fullName>
    </submittedName>
</protein>
<feature type="transmembrane region" description="Helical" evidence="6">
    <location>
        <begin position="271"/>
        <end position="294"/>
    </location>
</feature>
<keyword evidence="3 6" id="KW-0812">Transmembrane</keyword>
<dbReference type="PANTHER" id="PTHR43652">
    <property type="entry name" value="BASIC AMINO ACID ANTIPORTER YFCC-RELATED"/>
    <property type="match status" value="1"/>
</dbReference>
<keyword evidence="5 6" id="KW-0472">Membrane</keyword>
<dbReference type="InterPro" id="IPR018385">
    <property type="entry name" value="C4_dicarb_anaerob_car-like"/>
</dbReference>
<feature type="transmembrane region" description="Helical" evidence="6">
    <location>
        <begin position="88"/>
        <end position="106"/>
    </location>
</feature>
<organism evidence="7 8">
    <name type="scientific">Candidatus Zymogenus saltonus</name>
    <dbReference type="NCBI Taxonomy" id="2844893"/>
    <lineage>
        <taxon>Bacteria</taxon>
        <taxon>Deltaproteobacteria</taxon>
        <taxon>Candidatus Zymogenia</taxon>
        <taxon>Candidatus Zymogeniales</taxon>
        <taxon>Candidatus Zymogenaceae</taxon>
        <taxon>Candidatus Zymogenus</taxon>
    </lineage>
</organism>
<reference evidence="7" key="2">
    <citation type="submission" date="2021-01" db="EMBL/GenBank/DDBJ databases">
        <authorList>
            <person name="Hahn C.R."/>
            <person name="Youssef N.H."/>
            <person name="Elshahed M."/>
        </authorList>
    </citation>
    <scope>NUCLEOTIDE SEQUENCE</scope>
    <source>
        <strain evidence="7">Zod_Metabat.24</strain>
    </source>
</reference>
<feature type="transmembrane region" description="Helical" evidence="6">
    <location>
        <begin position="436"/>
        <end position="455"/>
    </location>
</feature>
<evidence type="ECO:0000256" key="6">
    <source>
        <dbReference type="SAM" id="Phobius"/>
    </source>
</evidence>
<feature type="transmembrane region" description="Helical" evidence="6">
    <location>
        <begin position="209"/>
        <end position="231"/>
    </location>
</feature>
<feature type="transmembrane region" description="Helical" evidence="6">
    <location>
        <begin position="151"/>
        <end position="167"/>
    </location>
</feature>
<dbReference type="PANTHER" id="PTHR43652:SF2">
    <property type="entry name" value="BASIC AMINO ACID ANTIPORTER YFCC-RELATED"/>
    <property type="match status" value="1"/>
</dbReference>
<feature type="transmembrane region" description="Helical" evidence="6">
    <location>
        <begin position="174"/>
        <end position="197"/>
    </location>
</feature>
<evidence type="ECO:0000256" key="5">
    <source>
        <dbReference type="ARBA" id="ARBA00023136"/>
    </source>
</evidence>
<feature type="transmembrane region" description="Helical" evidence="6">
    <location>
        <begin position="12"/>
        <end position="34"/>
    </location>
</feature>
<evidence type="ECO:0000313" key="8">
    <source>
        <dbReference type="Proteomes" id="UP000809273"/>
    </source>
</evidence>
<sequence length="488" mass="53139">MADLDVKLPVGRLILGYVIIIALLLVVTAATHFVPAGMYERVEKINPKTGSTLEVIVPDSFKYVDQNPQGVVDFIFSPIKALYYKGPIGAMLVVFIIFVGGSFMAMRRTGALDSGILNFIKKFKGKEHLVIPIMMIFFSLFGALFGILEELVPFIIIIVPMAIAMGYDSIVGVMIIFGACAVGFTAAMTNPFTVVIAQSIAELPIYSGLLFRLGVWAVMISLAIAYTSWYARRVKNNPEKSLVAEYDVDFRKEFEEIEKEHSEFTPAHKKVVWTIGILVLLLLVIIVSGQLLIPSLIGDISFPLVFVIFLIMGILSGLLGGLGASGTLKAFGKGILTFLPASLLIMLARAIFVVADEGLIMDTVLYNLASFVGNFHAVTASWAMLLVQTVINFFIPSGSAQAMVATPVMVPLGELVGITRQTSVLAFQMGDGFSNLFWPTNVLLIVALSLAGISWTKWAKFILPLQVIFFVFGCVVLTVAVLINWGPF</sequence>
<keyword evidence="4 6" id="KW-1133">Transmembrane helix</keyword>
<dbReference type="Pfam" id="PF03606">
    <property type="entry name" value="DcuC"/>
    <property type="match status" value="1"/>
</dbReference>
<comment type="caution">
    <text evidence="7">The sequence shown here is derived from an EMBL/GenBank/DDBJ whole genome shotgun (WGS) entry which is preliminary data.</text>
</comment>
<feature type="transmembrane region" description="Helical" evidence="6">
    <location>
        <begin position="127"/>
        <end position="145"/>
    </location>
</feature>
<evidence type="ECO:0000256" key="4">
    <source>
        <dbReference type="ARBA" id="ARBA00022989"/>
    </source>
</evidence>
<name>A0A9D8KEQ9_9DELT</name>
<feature type="transmembrane region" description="Helical" evidence="6">
    <location>
        <begin position="334"/>
        <end position="355"/>
    </location>
</feature>
<evidence type="ECO:0000256" key="1">
    <source>
        <dbReference type="ARBA" id="ARBA00004651"/>
    </source>
</evidence>
<dbReference type="GO" id="GO:0005886">
    <property type="term" value="C:plasma membrane"/>
    <property type="evidence" value="ECO:0007669"/>
    <property type="project" value="UniProtKB-SubCell"/>
</dbReference>
<evidence type="ECO:0000256" key="2">
    <source>
        <dbReference type="ARBA" id="ARBA00022475"/>
    </source>
</evidence>
<dbReference type="InterPro" id="IPR051679">
    <property type="entry name" value="DASS-Related_Transporters"/>
</dbReference>
<dbReference type="EMBL" id="JAFGIX010000019">
    <property type="protein sequence ID" value="MBN1572336.1"/>
    <property type="molecule type" value="Genomic_DNA"/>
</dbReference>
<proteinExistence type="predicted"/>
<evidence type="ECO:0000256" key="3">
    <source>
        <dbReference type="ARBA" id="ARBA00022692"/>
    </source>
</evidence>
<comment type="subcellular location">
    <subcellularLocation>
        <location evidence="1">Cell membrane</location>
        <topology evidence="1">Multi-pass membrane protein</topology>
    </subcellularLocation>
</comment>
<dbReference type="Proteomes" id="UP000809273">
    <property type="component" value="Unassembled WGS sequence"/>
</dbReference>